<accession>X1CSJ2</accession>
<protein>
    <submittedName>
        <fullName evidence="1">Uncharacterized protein</fullName>
    </submittedName>
</protein>
<evidence type="ECO:0000313" key="1">
    <source>
        <dbReference type="EMBL" id="GAH11421.1"/>
    </source>
</evidence>
<organism evidence="1">
    <name type="scientific">marine sediment metagenome</name>
    <dbReference type="NCBI Taxonomy" id="412755"/>
    <lineage>
        <taxon>unclassified sequences</taxon>
        <taxon>metagenomes</taxon>
        <taxon>ecological metagenomes</taxon>
    </lineage>
</organism>
<comment type="caution">
    <text evidence="1">The sequence shown here is derived from an EMBL/GenBank/DDBJ whole genome shotgun (WGS) entry which is preliminary data.</text>
</comment>
<feature type="non-terminal residue" evidence="1">
    <location>
        <position position="80"/>
    </location>
</feature>
<dbReference type="EMBL" id="BART01029846">
    <property type="protein sequence ID" value="GAH11421.1"/>
    <property type="molecule type" value="Genomic_DNA"/>
</dbReference>
<name>X1CSJ2_9ZZZZ</name>
<proteinExistence type="predicted"/>
<gene>
    <name evidence="1" type="ORF">S01H4_52273</name>
</gene>
<sequence>MTKERDNLIYRGLLQSNDGVITKVVNANSRTITFQTTFGLNDQLIEHLKNQAEHIVFSERSRIARLGVQIKCEPPSADAL</sequence>
<reference evidence="1" key="1">
    <citation type="journal article" date="2014" name="Front. Microbiol.">
        <title>High frequency of phylogenetically diverse reductive dehalogenase-homologous genes in deep subseafloor sedimentary metagenomes.</title>
        <authorList>
            <person name="Kawai M."/>
            <person name="Futagami T."/>
            <person name="Toyoda A."/>
            <person name="Takaki Y."/>
            <person name="Nishi S."/>
            <person name="Hori S."/>
            <person name="Arai W."/>
            <person name="Tsubouchi T."/>
            <person name="Morono Y."/>
            <person name="Uchiyama I."/>
            <person name="Ito T."/>
            <person name="Fujiyama A."/>
            <person name="Inagaki F."/>
            <person name="Takami H."/>
        </authorList>
    </citation>
    <scope>NUCLEOTIDE SEQUENCE</scope>
    <source>
        <strain evidence="1">Expedition CK06-06</strain>
    </source>
</reference>
<dbReference type="AlphaFoldDB" id="X1CSJ2"/>